<dbReference type="KEGG" id="bip:Bint_0692"/>
<proteinExistence type="predicted"/>
<dbReference type="GeneID" id="44969247"/>
<dbReference type="AlphaFoldDB" id="G0EKD3"/>
<dbReference type="HOGENOM" id="CLU_2407475_0_0_12"/>
<feature type="chain" id="PRO_5003398384" evidence="1">
    <location>
        <begin position="22"/>
        <end position="100"/>
    </location>
</feature>
<accession>G0EKD3</accession>
<keyword evidence="1" id="KW-0732">Signal</keyword>
<sequence length="100" mass="11958">MKKIIIFLFLFILLFSLFCYAQRENNNTETYKNDKLYKYPSDIDYQPKLLGFFFPSEPYSNSNNIFGTNRYKGVSYTNLNKSLPNDPETVKLWKEWGIMK</sequence>
<dbReference type="RefSeq" id="WP_014487162.1">
    <property type="nucleotide sequence ID" value="NC_017243.1"/>
</dbReference>
<name>G0EKD3_BRAIP</name>
<reference evidence="2 3" key="1">
    <citation type="journal article" date="2011" name="BMC Genomics">
        <title>Complete genome sequence of Brachyspira intermedia reveals unique genomic features in Brachyspira species and phage-mediated horizontal gene transfer.</title>
        <authorList>
            <person name="Hafstrom T."/>
            <person name="Jansson D.S."/>
            <person name="Segerman B."/>
        </authorList>
    </citation>
    <scope>NUCLEOTIDE SEQUENCE [LARGE SCALE GENOMIC DNA]</scope>
    <source>
        <strain evidence="3">ATCC 51140 / PWS/A</strain>
    </source>
</reference>
<evidence type="ECO:0000256" key="1">
    <source>
        <dbReference type="SAM" id="SignalP"/>
    </source>
</evidence>
<dbReference type="OrthoDB" id="9911215at2"/>
<dbReference type="PATRIC" id="fig|1045858.4.peg.693"/>
<protein>
    <submittedName>
        <fullName evidence="2">Uncharacterized protein</fullName>
    </submittedName>
</protein>
<dbReference type="Proteomes" id="UP000008522">
    <property type="component" value="Chromosome"/>
</dbReference>
<keyword evidence="3" id="KW-1185">Reference proteome</keyword>
<evidence type="ECO:0000313" key="2">
    <source>
        <dbReference type="EMBL" id="AEM21321.1"/>
    </source>
</evidence>
<organism evidence="2 3">
    <name type="scientific">Brachyspira intermedia (strain ATCC 51140 / PWS/A)</name>
    <name type="common">Serpulina intermedia</name>
    <dbReference type="NCBI Taxonomy" id="1045858"/>
    <lineage>
        <taxon>Bacteria</taxon>
        <taxon>Pseudomonadati</taxon>
        <taxon>Spirochaetota</taxon>
        <taxon>Spirochaetia</taxon>
        <taxon>Brachyspirales</taxon>
        <taxon>Brachyspiraceae</taxon>
        <taxon>Brachyspira</taxon>
    </lineage>
</organism>
<dbReference type="EMBL" id="CP002874">
    <property type="protein sequence ID" value="AEM21321.1"/>
    <property type="molecule type" value="Genomic_DNA"/>
</dbReference>
<feature type="signal peptide" evidence="1">
    <location>
        <begin position="1"/>
        <end position="21"/>
    </location>
</feature>
<evidence type="ECO:0000313" key="3">
    <source>
        <dbReference type="Proteomes" id="UP000008522"/>
    </source>
</evidence>
<gene>
    <name evidence="2" type="ordered locus">Bint_0692</name>
</gene>